<organism evidence="2 3">
    <name type="scientific">Ovis ammon polii</name>
    <dbReference type="NCBI Taxonomy" id="230172"/>
    <lineage>
        <taxon>Eukaryota</taxon>
        <taxon>Metazoa</taxon>
        <taxon>Chordata</taxon>
        <taxon>Craniata</taxon>
        <taxon>Vertebrata</taxon>
        <taxon>Euteleostomi</taxon>
        <taxon>Mammalia</taxon>
        <taxon>Eutheria</taxon>
        <taxon>Laurasiatheria</taxon>
        <taxon>Artiodactyla</taxon>
        <taxon>Ruminantia</taxon>
        <taxon>Pecora</taxon>
        <taxon>Bovidae</taxon>
        <taxon>Caprinae</taxon>
        <taxon>Ovis</taxon>
    </lineage>
</organism>
<gene>
    <name evidence="2" type="ORF">MG293_010950</name>
</gene>
<accession>A0AAD4U1M4</accession>
<evidence type="ECO:0000256" key="1">
    <source>
        <dbReference type="SAM" id="MobiDB-lite"/>
    </source>
</evidence>
<evidence type="ECO:0000313" key="3">
    <source>
        <dbReference type="Proteomes" id="UP001214576"/>
    </source>
</evidence>
<feature type="compositionally biased region" description="Basic and acidic residues" evidence="1">
    <location>
        <begin position="12"/>
        <end position="21"/>
    </location>
</feature>
<feature type="region of interest" description="Disordered" evidence="1">
    <location>
        <begin position="175"/>
        <end position="200"/>
    </location>
</feature>
<feature type="region of interest" description="Disordered" evidence="1">
    <location>
        <begin position="100"/>
        <end position="130"/>
    </location>
</feature>
<proteinExistence type="predicted"/>
<keyword evidence="3" id="KW-1185">Reference proteome</keyword>
<feature type="region of interest" description="Disordered" evidence="1">
    <location>
        <begin position="1"/>
        <end position="39"/>
    </location>
</feature>
<dbReference type="EMBL" id="JAKZEL010000012">
    <property type="protein sequence ID" value="KAI4538683.1"/>
    <property type="molecule type" value="Genomic_DNA"/>
</dbReference>
<sequence length="200" mass="22981">MQVAVTRISFSSKEEGTKGDEQSLTEGLLLPKEDETPEKEQYLEEEENYLKGDNYQFEQDYPYEQDHWGHKDLPKKELLEGKMFLYKKFLEAAFVPSEGPQMAENERGDLPCAANTQDSNIHPKFRRRPSVRRKQLLEESHWLGGEELRPAGNQSGRDVPLQGVLCARLRRVGAGPLSRPEDELHGPRYTDEGPRVQRAE</sequence>
<dbReference type="AlphaFoldDB" id="A0AAD4U1M4"/>
<feature type="compositionally biased region" description="Basic and acidic residues" evidence="1">
    <location>
        <begin position="179"/>
        <end position="200"/>
    </location>
</feature>
<comment type="caution">
    <text evidence="2">The sequence shown here is derived from an EMBL/GenBank/DDBJ whole genome shotgun (WGS) entry which is preliminary data.</text>
</comment>
<name>A0AAD4U1M4_OVIAM</name>
<protein>
    <submittedName>
        <fullName evidence="2">Uncharacterized protein</fullName>
    </submittedName>
</protein>
<reference evidence="2" key="1">
    <citation type="submission" date="2022-03" db="EMBL/GenBank/DDBJ databases">
        <title>Genomic analyses of argali, domestic sheep and their hybrids provide insights into chromosomal evolution, heterosis and genetic basis of agronomic traits.</title>
        <authorList>
            <person name="Li M."/>
        </authorList>
    </citation>
    <scope>NUCLEOTIDE SEQUENCE</scope>
    <source>
        <strain evidence="2">CAU-MHL-2022a</strain>
        <tissue evidence="2">Skin</tissue>
    </source>
</reference>
<dbReference type="Proteomes" id="UP001214576">
    <property type="component" value="Unassembled WGS sequence"/>
</dbReference>
<evidence type="ECO:0000313" key="2">
    <source>
        <dbReference type="EMBL" id="KAI4538683.1"/>
    </source>
</evidence>